<evidence type="ECO:0000259" key="6">
    <source>
        <dbReference type="PROSITE" id="PS50893"/>
    </source>
</evidence>
<dbReference type="Proteomes" id="UP001501705">
    <property type="component" value="Unassembled WGS sequence"/>
</dbReference>
<dbReference type="EMBL" id="BAAAPH010000022">
    <property type="protein sequence ID" value="GAA1593889.1"/>
    <property type="molecule type" value="Genomic_DNA"/>
</dbReference>
<keyword evidence="3" id="KW-0547">Nucleotide-binding</keyword>
<dbReference type="InterPro" id="IPR003439">
    <property type="entry name" value="ABC_transporter-like_ATP-bd"/>
</dbReference>
<evidence type="ECO:0000313" key="7">
    <source>
        <dbReference type="EMBL" id="GAA1593889.1"/>
    </source>
</evidence>
<proteinExistence type="inferred from homology"/>
<evidence type="ECO:0000256" key="4">
    <source>
        <dbReference type="ARBA" id="ARBA00022840"/>
    </source>
</evidence>
<dbReference type="SUPFAM" id="SSF52540">
    <property type="entry name" value="P-loop containing nucleoside triphosphate hydrolases"/>
    <property type="match status" value="1"/>
</dbReference>
<dbReference type="CDD" id="cd03224">
    <property type="entry name" value="ABC_TM1139_LivF_branched"/>
    <property type="match status" value="1"/>
</dbReference>
<dbReference type="InterPro" id="IPR027417">
    <property type="entry name" value="P-loop_NTPase"/>
</dbReference>
<comment type="caution">
    <text evidence="7">The sequence shown here is derived from an EMBL/GenBank/DDBJ whole genome shotgun (WGS) entry which is preliminary data.</text>
</comment>
<comment type="similarity">
    <text evidence="1">Belongs to the ABC transporter superfamily.</text>
</comment>
<evidence type="ECO:0000256" key="5">
    <source>
        <dbReference type="ARBA" id="ARBA00022970"/>
    </source>
</evidence>
<dbReference type="Pfam" id="PF00005">
    <property type="entry name" value="ABC_tran"/>
    <property type="match status" value="1"/>
</dbReference>
<evidence type="ECO:0000313" key="8">
    <source>
        <dbReference type="Proteomes" id="UP001501705"/>
    </source>
</evidence>
<evidence type="ECO:0000256" key="2">
    <source>
        <dbReference type="ARBA" id="ARBA00022448"/>
    </source>
</evidence>
<reference evidence="8" key="1">
    <citation type="journal article" date="2019" name="Int. J. Syst. Evol. Microbiol.">
        <title>The Global Catalogue of Microorganisms (GCM) 10K type strain sequencing project: providing services to taxonomists for standard genome sequencing and annotation.</title>
        <authorList>
            <consortium name="The Broad Institute Genomics Platform"/>
            <consortium name="The Broad Institute Genome Sequencing Center for Infectious Disease"/>
            <person name="Wu L."/>
            <person name="Ma J."/>
        </authorList>
    </citation>
    <scope>NUCLEOTIDE SEQUENCE [LARGE SCALE GENOMIC DNA]</scope>
    <source>
        <strain evidence="8">JCM 15572</strain>
    </source>
</reference>
<dbReference type="InterPro" id="IPR017871">
    <property type="entry name" value="ABC_transporter-like_CS"/>
</dbReference>
<keyword evidence="8" id="KW-1185">Reference proteome</keyword>
<dbReference type="PANTHER" id="PTHR43820">
    <property type="entry name" value="HIGH-AFFINITY BRANCHED-CHAIN AMINO ACID TRANSPORT ATP-BINDING PROTEIN LIVF"/>
    <property type="match status" value="1"/>
</dbReference>
<accession>A0ABP4PZN6</accession>
<gene>
    <name evidence="7" type="ORF">GCM10009804_57980</name>
</gene>
<organism evidence="7 8">
    <name type="scientific">Kribbella hippodromi</name>
    <dbReference type="NCBI Taxonomy" id="434347"/>
    <lineage>
        <taxon>Bacteria</taxon>
        <taxon>Bacillati</taxon>
        <taxon>Actinomycetota</taxon>
        <taxon>Actinomycetes</taxon>
        <taxon>Propionibacteriales</taxon>
        <taxon>Kribbellaceae</taxon>
        <taxon>Kribbella</taxon>
    </lineage>
</organism>
<name>A0ABP4PZN6_9ACTN</name>
<keyword evidence="5" id="KW-0029">Amino-acid transport</keyword>
<dbReference type="InterPro" id="IPR052156">
    <property type="entry name" value="BCAA_Transport_ATP-bd_LivF"/>
</dbReference>
<dbReference type="Gene3D" id="3.40.50.300">
    <property type="entry name" value="P-loop containing nucleotide triphosphate hydrolases"/>
    <property type="match status" value="1"/>
</dbReference>
<feature type="domain" description="ABC transporter" evidence="6">
    <location>
        <begin position="2"/>
        <end position="239"/>
    </location>
</feature>
<dbReference type="PROSITE" id="PS50893">
    <property type="entry name" value="ABC_TRANSPORTER_2"/>
    <property type="match status" value="1"/>
</dbReference>
<protein>
    <submittedName>
        <fullName evidence="7">ABC transporter ATP-binding protein</fullName>
    </submittedName>
</protein>
<dbReference type="SMART" id="SM00382">
    <property type="entry name" value="AAA"/>
    <property type="match status" value="1"/>
</dbReference>
<keyword evidence="2" id="KW-0813">Transport</keyword>
<keyword evidence="4 7" id="KW-0067">ATP-binding</keyword>
<dbReference type="PANTHER" id="PTHR43820:SF4">
    <property type="entry name" value="HIGH-AFFINITY BRANCHED-CHAIN AMINO ACID TRANSPORT ATP-BINDING PROTEIN LIVF"/>
    <property type="match status" value="1"/>
</dbReference>
<dbReference type="RefSeq" id="WP_344238403.1">
    <property type="nucleotide sequence ID" value="NZ_BAAAPH010000022.1"/>
</dbReference>
<dbReference type="GO" id="GO:0005524">
    <property type="term" value="F:ATP binding"/>
    <property type="evidence" value="ECO:0007669"/>
    <property type="project" value="UniProtKB-KW"/>
</dbReference>
<evidence type="ECO:0000256" key="1">
    <source>
        <dbReference type="ARBA" id="ARBA00005417"/>
    </source>
</evidence>
<dbReference type="PROSITE" id="PS00211">
    <property type="entry name" value="ABC_TRANSPORTER_1"/>
    <property type="match status" value="1"/>
</dbReference>
<sequence>MLTVTGLEGGYGDIRVLWNVGLEVRPGKLTAVLGRNGAGKTSLLDAISGLLPLVSAGTIRIDGADISQVPTPARVRHGLGYVQQNKQIFKRRTVEENLLIGGYSLPGRGLRSAARREALEKAYSRFPMLAERRGQIAGGMSGGQQQMLGIAQALMPNPKVLMLDEPSAGLAPSIVGEVFGLITRMRDEQLSILLVEQVVDIALEIADDVVVLESGRVAAAGPVEQFSDNEIVREIYLGNDVFSTGNAG</sequence>
<evidence type="ECO:0000256" key="3">
    <source>
        <dbReference type="ARBA" id="ARBA00022741"/>
    </source>
</evidence>
<dbReference type="InterPro" id="IPR003593">
    <property type="entry name" value="AAA+_ATPase"/>
</dbReference>